<organism evidence="2 3">
    <name type="scientific">Pontibacter virosus</name>
    <dbReference type="NCBI Taxonomy" id="1765052"/>
    <lineage>
        <taxon>Bacteria</taxon>
        <taxon>Pseudomonadati</taxon>
        <taxon>Bacteroidota</taxon>
        <taxon>Cytophagia</taxon>
        <taxon>Cytophagales</taxon>
        <taxon>Hymenobacteraceae</taxon>
        <taxon>Pontibacter</taxon>
    </lineage>
</organism>
<dbReference type="Proteomes" id="UP000245466">
    <property type="component" value="Unassembled WGS sequence"/>
</dbReference>
<feature type="region of interest" description="Disordered" evidence="1">
    <location>
        <begin position="1"/>
        <end position="55"/>
    </location>
</feature>
<gene>
    <name evidence="2" type="ORF">C8E01_11136</name>
</gene>
<evidence type="ECO:0000256" key="1">
    <source>
        <dbReference type="SAM" id="MobiDB-lite"/>
    </source>
</evidence>
<name>A0A2U1ASM4_9BACT</name>
<feature type="compositionally biased region" description="Basic and acidic residues" evidence="1">
    <location>
        <begin position="7"/>
        <end position="23"/>
    </location>
</feature>
<protein>
    <submittedName>
        <fullName evidence="2">Uncharacterized protein</fullName>
    </submittedName>
</protein>
<comment type="caution">
    <text evidence="2">The sequence shown here is derived from an EMBL/GenBank/DDBJ whole genome shotgun (WGS) entry which is preliminary data.</text>
</comment>
<reference evidence="2 3" key="1">
    <citation type="submission" date="2018-04" db="EMBL/GenBank/DDBJ databases">
        <title>Genomic Encyclopedia of Type Strains, Phase IV (KMG-IV): sequencing the most valuable type-strain genomes for metagenomic binning, comparative biology and taxonomic classification.</title>
        <authorList>
            <person name="Goeker M."/>
        </authorList>
    </citation>
    <scope>NUCLEOTIDE SEQUENCE [LARGE SCALE GENOMIC DNA]</scope>
    <source>
        <strain evidence="2 3">DSM 100231</strain>
    </source>
</reference>
<proteinExistence type="predicted"/>
<dbReference type="EMBL" id="QEKI01000011">
    <property type="protein sequence ID" value="PVY39429.1"/>
    <property type="molecule type" value="Genomic_DNA"/>
</dbReference>
<evidence type="ECO:0000313" key="3">
    <source>
        <dbReference type="Proteomes" id="UP000245466"/>
    </source>
</evidence>
<sequence length="55" mass="5893">MNGLADDGLKPKGDSYDRGEKKGAGSNRLHYKITDTDSPINMHKPLNAPQIAASP</sequence>
<keyword evidence="3" id="KW-1185">Reference proteome</keyword>
<evidence type="ECO:0000313" key="2">
    <source>
        <dbReference type="EMBL" id="PVY39429.1"/>
    </source>
</evidence>
<accession>A0A2U1ASM4</accession>
<dbReference type="AlphaFoldDB" id="A0A2U1ASM4"/>